<keyword evidence="2" id="KW-1133">Transmembrane helix</keyword>
<keyword evidence="4" id="KW-1185">Reference proteome</keyword>
<comment type="caution">
    <text evidence="3">The sequence shown here is derived from an EMBL/GenBank/DDBJ whole genome shotgun (WGS) entry which is preliminary data.</text>
</comment>
<keyword evidence="2" id="KW-0472">Membrane</keyword>
<reference evidence="3" key="1">
    <citation type="submission" date="2022-08" db="EMBL/GenBank/DDBJ databases">
        <authorList>
            <person name="Deng Y."/>
            <person name="Han X.-F."/>
            <person name="Zhang Y.-Q."/>
        </authorList>
    </citation>
    <scope>NUCLEOTIDE SEQUENCE</scope>
    <source>
        <strain evidence="3">CPCC 205763</strain>
    </source>
</reference>
<evidence type="ECO:0000313" key="4">
    <source>
        <dbReference type="Proteomes" id="UP001165584"/>
    </source>
</evidence>
<feature type="transmembrane region" description="Helical" evidence="2">
    <location>
        <begin position="91"/>
        <end position="108"/>
    </location>
</feature>
<organism evidence="3 4">
    <name type="scientific">Herbiconiux aconitum</name>
    <dbReference type="NCBI Taxonomy" id="2970913"/>
    <lineage>
        <taxon>Bacteria</taxon>
        <taxon>Bacillati</taxon>
        <taxon>Actinomycetota</taxon>
        <taxon>Actinomycetes</taxon>
        <taxon>Micrococcales</taxon>
        <taxon>Microbacteriaceae</taxon>
        <taxon>Herbiconiux</taxon>
    </lineage>
</organism>
<feature type="transmembrane region" description="Helical" evidence="2">
    <location>
        <begin position="136"/>
        <end position="159"/>
    </location>
</feature>
<feature type="transmembrane region" description="Helical" evidence="2">
    <location>
        <begin position="7"/>
        <end position="29"/>
    </location>
</feature>
<dbReference type="RefSeq" id="WP_259503943.1">
    <property type="nucleotide sequence ID" value="NZ_JANLCM010000001.1"/>
</dbReference>
<feature type="transmembrane region" description="Helical" evidence="2">
    <location>
        <begin position="113"/>
        <end position="130"/>
    </location>
</feature>
<sequence length="354" mass="38432">MITMPRILLVGLAAIFSAYHVVLGLYSLAVPPSPWPSVVAMALYGAATALSLAPSASIRMPLAMAAGNLGVSTVGLILVLTQLDPRVDNGYATWIIGAVGTLMTITVVRQRPWFAWGGIAIMILTVLLWSRDILELPALGVIGGPIWVGVAHATTVAIVRASRDARLFERAEQRAAEWHAQEEAEFFERRVRLGQMNRLVEPMLRRIVTSNGRLSDEDRQECLHLEAAMRDEIRGRRLLDDAVRREALAARRRGVEVTLLDDGGIDDLDRLEHARVTAVIAKEIGESTADRVVVRTAHHDEEVAVTIVGLRAAGPGEGTDPADEAQLDLWMEVPRLGDPAAAADPPRSKEPGAE</sequence>
<feature type="transmembrane region" description="Helical" evidence="2">
    <location>
        <begin position="60"/>
        <end position="79"/>
    </location>
</feature>
<name>A0ABT2GKA6_9MICO</name>
<feature type="transmembrane region" description="Helical" evidence="2">
    <location>
        <begin position="35"/>
        <end position="53"/>
    </location>
</feature>
<evidence type="ECO:0000313" key="3">
    <source>
        <dbReference type="EMBL" id="MCS5716649.1"/>
    </source>
</evidence>
<evidence type="ECO:0000256" key="2">
    <source>
        <dbReference type="SAM" id="Phobius"/>
    </source>
</evidence>
<feature type="region of interest" description="Disordered" evidence="1">
    <location>
        <begin position="334"/>
        <end position="354"/>
    </location>
</feature>
<accession>A0ABT2GKA6</accession>
<keyword evidence="2" id="KW-0812">Transmembrane</keyword>
<proteinExistence type="predicted"/>
<dbReference type="EMBL" id="JANLCM010000001">
    <property type="protein sequence ID" value="MCS5716649.1"/>
    <property type="molecule type" value="Genomic_DNA"/>
</dbReference>
<evidence type="ECO:0000256" key="1">
    <source>
        <dbReference type="SAM" id="MobiDB-lite"/>
    </source>
</evidence>
<protein>
    <submittedName>
        <fullName evidence="3">Uncharacterized protein</fullName>
    </submittedName>
</protein>
<gene>
    <name evidence="3" type="ORF">N1027_00690</name>
</gene>
<dbReference type="Proteomes" id="UP001165584">
    <property type="component" value="Unassembled WGS sequence"/>
</dbReference>